<evidence type="ECO:0000256" key="12">
    <source>
        <dbReference type="ARBA" id="ARBA00023288"/>
    </source>
</evidence>
<evidence type="ECO:0000256" key="3">
    <source>
        <dbReference type="ARBA" id="ARBA00022512"/>
    </source>
</evidence>
<keyword evidence="11" id="KW-0325">Glycoprotein</keyword>
<dbReference type="eggNOG" id="ENOG502RGCG">
    <property type="taxonomic scope" value="Eukaryota"/>
</dbReference>
<dbReference type="InterPro" id="IPR008966">
    <property type="entry name" value="Adhesion_dom_sf"/>
</dbReference>
<dbReference type="STRING" id="1071378.G0W7Y6"/>
<dbReference type="GO" id="GO:0009986">
    <property type="term" value="C:cell surface"/>
    <property type="evidence" value="ECO:0007669"/>
    <property type="project" value="TreeGrafter"/>
</dbReference>
<dbReference type="GO" id="GO:0030448">
    <property type="term" value="P:hyphal growth"/>
    <property type="evidence" value="ECO:0007669"/>
    <property type="project" value="TreeGrafter"/>
</dbReference>
<evidence type="ECO:0000256" key="9">
    <source>
        <dbReference type="ARBA" id="ARBA00023136"/>
    </source>
</evidence>
<keyword evidence="4" id="KW-0964">Secreted</keyword>
<organism evidence="15 16">
    <name type="scientific">Naumovozyma dairenensis (strain ATCC 10597 / BCRC 20456 / CBS 421 / NBRC 0211 / NRRL Y-12639)</name>
    <name type="common">Saccharomyces dairenensis</name>
    <dbReference type="NCBI Taxonomy" id="1071378"/>
    <lineage>
        <taxon>Eukaryota</taxon>
        <taxon>Fungi</taxon>
        <taxon>Dikarya</taxon>
        <taxon>Ascomycota</taxon>
        <taxon>Saccharomycotina</taxon>
        <taxon>Saccharomycetes</taxon>
        <taxon>Saccharomycetales</taxon>
        <taxon>Saccharomycetaceae</taxon>
        <taxon>Naumovozyma</taxon>
    </lineage>
</organism>
<dbReference type="SMART" id="SM01056">
    <property type="entry name" value="Candida_ALS_N"/>
    <property type="match status" value="1"/>
</dbReference>
<dbReference type="GO" id="GO:0098552">
    <property type="term" value="C:side of membrane"/>
    <property type="evidence" value="ECO:0007669"/>
    <property type="project" value="UniProtKB-KW"/>
</dbReference>
<keyword evidence="9" id="KW-0472">Membrane</keyword>
<keyword evidence="12" id="KW-0449">Lipoprotein</keyword>
<keyword evidence="10" id="KW-1015">Disulfide bond</keyword>
<dbReference type="Gene3D" id="2.60.40.1280">
    <property type="match status" value="1"/>
</dbReference>
<dbReference type="Gene3D" id="2.60.40.2430">
    <property type="entry name" value="Agglutinin-like protein, N-terminal domain, N2 subdomain"/>
    <property type="match status" value="1"/>
</dbReference>
<dbReference type="GO" id="GO:0030445">
    <property type="term" value="C:yeast-form cell wall"/>
    <property type="evidence" value="ECO:0007669"/>
    <property type="project" value="TreeGrafter"/>
</dbReference>
<dbReference type="AlphaFoldDB" id="G0W7Y6"/>
<keyword evidence="8" id="KW-0130">Cell adhesion</keyword>
<evidence type="ECO:0000256" key="13">
    <source>
        <dbReference type="SAM" id="SignalP"/>
    </source>
</evidence>
<keyword evidence="3" id="KW-0134">Cell wall</keyword>
<dbReference type="GO" id="GO:1903561">
    <property type="term" value="C:extracellular vesicle"/>
    <property type="evidence" value="ECO:0007669"/>
    <property type="project" value="TreeGrafter"/>
</dbReference>
<dbReference type="GeneID" id="11496651"/>
<evidence type="ECO:0000256" key="11">
    <source>
        <dbReference type="ARBA" id="ARBA00023180"/>
    </source>
</evidence>
<feature type="domain" description="Agglutinin-like protein N-terminal" evidence="14">
    <location>
        <begin position="49"/>
        <end position="298"/>
    </location>
</feature>
<dbReference type="GO" id="GO:0000752">
    <property type="term" value="P:agglutination involved in conjugation with cellular fusion"/>
    <property type="evidence" value="ECO:0007669"/>
    <property type="project" value="EnsemblFungi"/>
</dbReference>
<dbReference type="PANTHER" id="PTHR33793">
    <property type="entry name" value="ALPHA-AGGLUTININ"/>
    <property type="match status" value="1"/>
</dbReference>
<dbReference type="InterPro" id="IPR033504">
    <property type="entry name" value="ALS"/>
</dbReference>
<evidence type="ECO:0000256" key="2">
    <source>
        <dbReference type="ARBA" id="ARBA00004589"/>
    </source>
</evidence>
<protein>
    <recommendedName>
        <fullName evidence="14">Agglutinin-like protein N-terminal domain-containing protein</fullName>
    </recommendedName>
</protein>
<keyword evidence="6 13" id="KW-0732">Signal</keyword>
<evidence type="ECO:0000256" key="4">
    <source>
        <dbReference type="ARBA" id="ARBA00022525"/>
    </source>
</evidence>
<dbReference type="InterPro" id="IPR024672">
    <property type="entry name" value="Agglutinin-like_N"/>
</dbReference>
<evidence type="ECO:0000256" key="8">
    <source>
        <dbReference type="ARBA" id="ARBA00022889"/>
    </source>
</evidence>
<feature type="signal peptide" evidence="13">
    <location>
        <begin position="1"/>
        <end position="18"/>
    </location>
</feature>
<evidence type="ECO:0000256" key="10">
    <source>
        <dbReference type="ARBA" id="ARBA00023157"/>
    </source>
</evidence>
<dbReference type="EMBL" id="HE580269">
    <property type="protein sequence ID" value="CCD23897.1"/>
    <property type="molecule type" value="Genomic_DNA"/>
</dbReference>
<dbReference type="InterPro" id="IPR011252">
    <property type="entry name" value="Fibrogen-bd_dom1"/>
</dbReference>
<dbReference type="Proteomes" id="UP000000689">
    <property type="component" value="Chromosome 3"/>
</dbReference>
<evidence type="ECO:0000256" key="7">
    <source>
        <dbReference type="ARBA" id="ARBA00022737"/>
    </source>
</evidence>
<accession>G0W7Y6</accession>
<dbReference type="RefSeq" id="XP_003669140.1">
    <property type="nucleotide sequence ID" value="XM_003669092.1"/>
</dbReference>
<dbReference type="InterPro" id="IPR043063">
    <property type="entry name" value="Agglutinin-like_N_N2"/>
</dbReference>
<dbReference type="KEGG" id="ndi:NDAI_0C02370"/>
<dbReference type="Pfam" id="PF11766">
    <property type="entry name" value="Candida_ALS_N"/>
    <property type="match status" value="1"/>
</dbReference>
<evidence type="ECO:0000313" key="16">
    <source>
        <dbReference type="Proteomes" id="UP000000689"/>
    </source>
</evidence>
<evidence type="ECO:0000313" key="15">
    <source>
        <dbReference type="EMBL" id="CCD23897.1"/>
    </source>
</evidence>
<feature type="chain" id="PRO_5003411084" description="Agglutinin-like protein N-terminal domain-containing protein" evidence="13">
    <location>
        <begin position="19"/>
        <end position="639"/>
    </location>
</feature>
<sequence length="639" mass="72265">MLQSAILLWLSILTLTSSKEISNIQYSNLEYSALSSVHYPNEGWDAKFDFSIPDSSSIIKGDEFSISMPYVYRIKFSDNSKYYDVSLNDGTKAFQCTALQQASYDKEASILTCTASTDLSSYSSISGSIDIGLSFSSGDSAYQYELANAAYFKSGTMDVPLMNDLSAPITFDAASFPLGSYSMARSTTKDSLENYYLAMKCPNGYLLGGTENINFDTNGSGHDVDCSSVQVYKSSKFNDWFFPEDYEDASADVVCYGSNLMITMGQASPGEMLWVNALQSLEEGVNTIDQYIELTYSCSDTVASTIYTTEYSATTEYIIVDGYNSASALASSKTNACHHHYHYYWLDWFFYYYLLYRYYIHYWYRQYFHSRGHHPCRNTKHQRCHHYYHYYWLDWFFYYYLLYRHYIHYWYRQYFHSRGHHPCRNTKHQRCHHYYHYYWLDWSFTTTYSTDTTFTIGTGSISTPEVIIHVETPSPTTVFPNTIITKTYSNTTTSILTSCSGGCTETGNTASFPSTNTVQSLSLSSTTSSNTPPLKETTVVTTVSNITPTESSPSSSPFNETTTITSVPVASNSKVTTSSPSSMYMYSSTMSTPTSKPLQPFSLEVSTPLTISAFEGLASSLQSSSLLTMFVTFISFFLL</sequence>
<dbReference type="GO" id="GO:0030446">
    <property type="term" value="C:hyphal cell wall"/>
    <property type="evidence" value="ECO:0007669"/>
    <property type="project" value="TreeGrafter"/>
</dbReference>
<evidence type="ECO:0000256" key="6">
    <source>
        <dbReference type="ARBA" id="ARBA00022729"/>
    </source>
</evidence>
<name>G0W7Y6_NAUDC</name>
<evidence type="ECO:0000256" key="5">
    <source>
        <dbReference type="ARBA" id="ARBA00022622"/>
    </source>
</evidence>
<dbReference type="PANTHER" id="PTHR33793:SF2">
    <property type="entry name" value="AGGLUTININ-LIKE PROTEIN 6"/>
    <property type="match status" value="1"/>
</dbReference>
<dbReference type="OrthoDB" id="3981162at2759"/>
<dbReference type="HOGENOM" id="CLU_428320_0_0_1"/>
<dbReference type="SUPFAM" id="SSF49401">
    <property type="entry name" value="Bacterial adhesins"/>
    <property type="match status" value="1"/>
</dbReference>
<keyword evidence="5" id="KW-0336">GPI-anchor</keyword>
<keyword evidence="16" id="KW-1185">Reference proteome</keyword>
<gene>
    <name evidence="15" type="primary">NDAI0C02370</name>
    <name evidence="15" type="ordered locus">NDAI_0C02370</name>
</gene>
<reference evidence="15 16" key="1">
    <citation type="journal article" date="2011" name="Proc. Natl. Acad. Sci. U.S.A.">
        <title>Evolutionary erosion of yeast sex chromosomes by mating-type switching accidents.</title>
        <authorList>
            <person name="Gordon J.L."/>
            <person name="Armisen D."/>
            <person name="Proux-Wera E."/>
            <person name="Oheigeartaigh S.S."/>
            <person name="Byrne K.P."/>
            <person name="Wolfe K.H."/>
        </authorList>
    </citation>
    <scope>NUCLEOTIDE SEQUENCE [LARGE SCALE GENOMIC DNA]</scope>
    <source>
        <strain evidence="16">ATCC 10597 / BCRC 20456 / CBS 421 / NBRC 0211 / NRRL Y-12639</strain>
    </source>
</reference>
<dbReference type="GO" id="GO:0050839">
    <property type="term" value="F:cell adhesion molecule binding"/>
    <property type="evidence" value="ECO:0007669"/>
    <property type="project" value="EnsemblFungi"/>
</dbReference>
<evidence type="ECO:0000259" key="14">
    <source>
        <dbReference type="SMART" id="SM01056"/>
    </source>
</evidence>
<keyword evidence="7" id="KW-0677">Repeat</keyword>
<evidence type="ECO:0000256" key="1">
    <source>
        <dbReference type="ARBA" id="ARBA00004191"/>
    </source>
</evidence>
<comment type="subcellular location">
    <subcellularLocation>
        <location evidence="2">Membrane</location>
        <topology evidence="2">Lipid-anchor</topology>
        <topology evidence="2">GPI-anchor</topology>
    </subcellularLocation>
    <subcellularLocation>
        <location evidence="1">Secreted</location>
        <location evidence="1">Cell wall</location>
    </subcellularLocation>
</comment>
<proteinExistence type="predicted"/>